<comment type="caution">
    <text evidence="2">The sequence shown here is derived from an EMBL/GenBank/DDBJ whole genome shotgun (WGS) entry which is preliminary data.</text>
</comment>
<organism evidence="2 3">
    <name type="scientific">Pholiota conissans</name>
    <dbReference type="NCBI Taxonomy" id="109636"/>
    <lineage>
        <taxon>Eukaryota</taxon>
        <taxon>Fungi</taxon>
        <taxon>Dikarya</taxon>
        <taxon>Basidiomycota</taxon>
        <taxon>Agaricomycotina</taxon>
        <taxon>Agaricomycetes</taxon>
        <taxon>Agaricomycetidae</taxon>
        <taxon>Agaricales</taxon>
        <taxon>Agaricineae</taxon>
        <taxon>Strophariaceae</taxon>
        <taxon>Pholiota</taxon>
    </lineage>
</organism>
<dbReference type="Proteomes" id="UP000807469">
    <property type="component" value="Unassembled WGS sequence"/>
</dbReference>
<reference evidence="2" key="1">
    <citation type="submission" date="2020-11" db="EMBL/GenBank/DDBJ databases">
        <authorList>
            <consortium name="DOE Joint Genome Institute"/>
            <person name="Ahrendt S."/>
            <person name="Riley R."/>
            <person name="Andreopoulos W."/>
            <person name="Labutti K."/>
            <person name="Pangilinan J."/>
            <person name="Ruiz-Duenas F.J."/>
            <person name="Barrasa J.M."/>
            <person name="Sanchez-Garcia M."/>
            <person name="Camarero S."/>
            <person name="Miyauchi S."/>
            <person name="Serrano A."/>
            <person name="Linde D."/>
            <person name="Babiker R."/>
            <person name="Drula E."/>
            <person name="Ayuso-Fernandez I."/>
            <person name="Pacheco R."/>
            <person name="Padilla G."/>
            <person name="Ferreira P."/>
            <person name="Barriuso J."/>
            <person name="Kellner H."/>
            <person name="Castanera R."/>
            <person name="Alfaro M."/>
            <person name="Ramirez L."/>
            <person name="Pisabarro A.G."/>
            <person name="Kuo A."/>
            <person name="Tritt A."/>
            <person name="Lipzen A."/>
            <person name="He G."/>
            <person name="Yan M."/>
            <person name="Ng V."/>
            <person name="Cullen D."/>
            <person name="Martin F."/>
            <person name="Rosso M.-N."/>
            <person name="Henrissat B."/>
            <person name="Hibbett D."/>
            <person name="Martinez A.T."/>
            <person name="Grigoriev I.V."/>
        </authorList>
    </citation>
    <scope>NUCLEOTIDE SEQUENCE</scope>
    <source>
        <strain evidence="2">CIRM-BRFM 674</strain>
    </source>
</reference>
<feature type="compositionally biased region" description="Polar residues" evidence="1">
    <location>
        <begin position="161"/>
        <end position="185"/>
    </location>
</feature>
<name>A0A9P5ZAS5_9AGAR</name>
<feature type="region of interest" description="Disordered" evidence="1">
    <location>
        <begin position="161"/>
        <end position="200"/>
    </location>
</feature>
<proteinExistence type="predicted"/>
<keyword evidence="3" id="KW-1185">Reference proteome</keyword>
<sequence length="200" mass="21796">MSPFCTNNPGRTIYNATTTPAQKNKPPGNQQVSNSAPTSAIFSTFPSSSKDSTTPEAQAMGISFPIHKTTRIDTGKTKPATRNSPNWTGFTGHVQVPTYHLMDCVELTKNIIPNPSPDSARWTRSAQREGYGSVDDHPESFEDAYPWPQVKGSSFFKYVSTGTPGRAPSSQSGWPSSTCEMNSMGPSLPLFMDKGNKRQE</sequence>
<feature type="compositionally biased region" description="Polar residues" evidence="1">
    <location>
        <begin position="1"/>
        <end position="56"/>
    </location>
</feature>
<gene>
    <name evidence="2" type="ORF">BDN70DRAFT_928035</name>
</gene>
<protein>
    <submittedName>
        <fullName evidence="2">Uncharacterized protein</fullName>
    </submittedName>
</protein>
<dbReference type="EMBL" id="MU155140">
    <property type="protein sequence ID" value="KAF9484782.1"/>
    <property type="molecule type" value="Genomic_DNA"/>
</dbReference>
<feature type="compositionally biased region" description="Polar residues" evidence="1">
    <location>
        <begin position="80"/>
        <end position="89"/>
    </location>
</feature>
<dbReference type="AlphaFoldDB" id="A0A9P5ZAS5"/>
<evidence type="ECO:0000313" key="3">
    <source>
        <dbReference type="Proteomes" id="UP000807469"/>
    </source>
</evidence>
<accession>A0A9P5ZAS5</accession>
<evidence type="ECO:0000256" key="1">
    <source>
        <dbReference type="SAM" id="MobiDB-lite"/>
    </source>
</evidence>
<feature type="region of interest" description="Disordered" evidence="1">
    <location>
        <begin position="118"/>
        <end position="137"/>
    </location>
</feature>
<feature type="region of interest" description="Disordered" evidence="1">
    <location>
        <begin position="1"/>
        <end position="90"/>
    </location>
</feature>
<evidence type="ECO:0000313" key="2">
    <source>
        <dbReference type="EMBL" id="KAF9484782.1"/>
    </source>
</evidence>